<dbReference type="EMBL" id="CM022218">
    <property type="protein sequence ID" value="KAF7028820.1"/>
    <property type="molecule type" value="Genomic_DNA"/>
</dbReference>
<proteinExistence type="inferred from homology"/>
<dbReference type="PANTHER" id="PTHR48044:SF57">
    <property type="entry name" value="GLYCOSYLTRANSFERASE"/>
    <property type="match status" value="1"/>
</dbReference>
<dbReference type="PROSITE" id="PS00375">
    <property type="entry name" value="UDPGT"/>
    <property type="match status" value="1"/>
</dbReference>
<protein>
    <recommendedName>
        <fullName evidence="4">Glycosyltransferase</fullName>
        <ecNumber evidence="4">2.4.1.-</ecNumber>
    </recommendedName>
</protein>
<dbReference type="Pfam" id="PF00201">
    <property type="entry name" value="UDPGT"/>
    <property type="match status" value="1"/>
</dbReference>
<dbReference type="InterPro" id="IPR058980">
    <property type="entry name" value="Glyco_transf_N"/>
</dbReference>
<dbReference type="InterPro" id="IPR002213">
    <property type="entry name" value="UDP_glucos_trans"/>
</dbReference>
<gene>
    <name evidence="6" type="ORF">CFC21_040682</name>
</gene>
<comment type="caution">
    <text evidence="6">The sequence shown here is derived from an EMBL/GenBank/DDBJ whole genome shotgun (WGS) entry which is preliminary data.</text>
</comment>
<evidence type="ECO:0000256" key="1">
    <source>
        <dbReference type="ARBA" id="ARBA00009995"/>
    </source>
</evidence>
<evidence type="ECO:0000256" key="2">
    <source>
        <dbReference type="ARBA" id="ARBA00022679"/>
    </source>
</evidence>
<organism evidence="6">
    <name type="scientific">Triticum aestivum</name>
    <name type="common">Wheat</name>
    <dbReference type="NCBI Taxonomy" id="4565"/>
    <lineage>
        <taxon>Eukaryota</taxon>
        <taxon>Viridiplantae</taxon>
        <taxon>Streptophyta</taxon>
        <taxon>Embryophyta</taxon>
        <taxon>Tracheophyta</taxon>
        <taxon>Spermatophyta</taxon>
        <taxon>Magnoliopsida</taxon>
        <taxon>Liliopsida</taxon>
        <taxon>Poales</taxon>
        <taxon>Poaceae</taxon>
        <taxon>BOP clade</taxon>
        <taxon>Pooideae</taxon>
        <taxon>Triticodae</taxon>
        <taxon>Triticeae</taxon>
        <taxon>Triticinae</taxon>
        <taxon>Triticum</taxon>
    </lineage>
</organism>
<evidence type="ECO:0000313" key="6">
    <source>
        <dbReference type="EMBL" id="KAF7028820.1"/>
    </source>
</evidence>
<dbReference type="Pfam" id="PF26168">
    <property type="entry name" value="Glyco_transf_N"/>
    <property type="match status" value="1"/>
</dbReference>
<keyword evidence="2 3" id="KW-0808">Transferase</keyword>
<feature type="domain" description="Glycosyltransferase N-terminal" evidence="5">
    <location>
        <begin position="4"/>
        <end position="236"/>
    </location>
</feature>
<keyword evidence="3" id="KW-0328">Glycosyltransferase</keyword>
<dbReference type="InterPro" id="IPR035595">
    <property type="entry name" value="UDP_glycos_trans_CS"/>
</dbReference>
<dbReference type="CDD" id="cd03784">
    <property type="entry name" value="GT1_Gtf-like"/>
    <property type="match status" value="1"/>
</dbReference>
<dbReference type="Proteomes" id="UP000815260">
    <property type="component" value="Chromosome 3B"/>
</dbReference>
<reference evidence="6" key="1">
    <citation type="journal article" date="2017" name="Gigascience">
        <title>The first near-complete assembly of the hexaploid bread wheat genome, Triticum aestivum.</title>
        <authorList>
            <person name="Zimin A.V."/>
            <person name="Puiu D."/>
            <person name="Hall R."/>
            <person name="Kingan S."/>
            <person name="Clavijo B.J."/>
            <person name="Salzberg S.L."/>
        </authorList>
    </citation>
    <scope>NUCLEOTIDE SEQUENCE</scope>
    <source>
        <tissue evidence="6">Leaf</tissue>
    </source>
</reference>
<comment type="similarity">
    <text evidence="1 3">Belongs to the UDP-glycosyltransferase family.</text>
</comment>
<name>A0A3B6FKE6_WHEAT</name>
<dbReference type="STRING" id="4565.A0A077S1G5"/>
<dbReference type="Gene3D" id="3.40.50.2000">
    <property type="entry name" value="Glycogen Phosphorylase B"/>
    <property type="match status" value="2"/>
</dbReference>
<reference evidence="6" key="2">
    <citation type="submission" date="2020-03" db="EMBL/GenBank/DDBJ databases">
        <title>The second near-complete assembly of the hexaploid bread wheat (Triticum aestivum) genome.</title>
        <authorList>
            <person name="Zimin A.V."/>
            <person name="Puiu D."/>
            <person name="Shumante A."/>
            <person name="Alonge M."/>
            <person name="Salzberg S.L."/>
        </authorList>
    </citation>
    <scope>NUCLEOTIDE SEQUENCE</scope>
    <source>
        <tissue evidence="6">Leaf</tissue>
    </source>
</reference>
<evidence type="ECO:0000259" key="5">
    <source>
        <dbReference type="Pfam" id="PF26168"/>
    </source>
</evidence>
<dbReference type="SUPFAM" id="SSF53756">
    <property type="entry name" value="UDP-Glycosyltransferase/glycogen phosphorylase"/>
    <property type="match status" value="1"/>
</dbReference>
<evidence type="ECO:0000256" key="4">
    <source>
        <dbReference type="RuleBase" id="RU362057"/>
    </source>
</evidence>
<dbReference type="EC" id="2.4.1.-" evidence="4"/>
<dbReference type="PANTHER" id="PTHR48044">
    <property type="entry name" value="GLYCOSYLTRANSFERASE"/>
    <property type="match status" value="1"/>
</dbReference>
<sequence length="459" mass="50467">MSQEGVVIVAVPLPVQGHLNPMLNLSLLLSSRGLDVHYAAPAPHILQARSRVQGWDAATLTSLHFCVLDIRRAYGTAPPDPDHWHAFPCHLQSALDVFCDHAAAPLRRLLDELAASRRRVVVVHDITVGFPAAEASRLPNGESYALCCLGQSFCTVLRDPRHPLVSALGLPPPPPESIFTQEFMEMMQRQRRLRVSGAGLLLNSFNALEGQFIDTCRKGLARAGGKKVFLIGPLNRLLGKAPNLRHDCLEWLDAQPPASVLYVSFGTISSLSSIQIQELATALHHSEQRFIWVLRDADRADEMGEAGESRHAHLLHAFRDKIQGRGVVITGWAPQLEILAHGATAAFMSHCGWNSILESLSHGKPILGWPMHSDQPWNAQYVCNHLREGIIVRPWEKNRETLPATAIQEVIKRAMGSNSDQGIAMGNTAKALAEDARAAVSKGGSSWQDMQEFIVHVTR</sequence>
<accession>A0A3B6FKE6</accession>
<dbReference type="OMA" id="YASQNEC"/>
<evidence type="ECO:0000256" key="3">
    <source>
        <dbReference type="RuleBase" id="RU003718"/>
    </source>
</evidence>